<proteinExistence type="predicted"/>
<dbReference type="Proteomes" id="UP000244925">
    <property type="component" value="Unassembled WGS sequence"/>
</dbReference>
<comment type="caution">
    <text evidence="2">The sequence shown here is derived from an EMBL/GenBank/DDBJ whole genome shotgun (WGS) entry which is preliminary data.</text>
</comment>
<evidence type="ECO:0000313" key="2">
    <source>
        <dbReference type="EMBL" id="PWB08886.1"/>
    </source>
</evidence>
<dbReference type="AlphaFoldDB" id="A0A2V1J163"/>
<name>A0A2V1J163_9BACT</name>
<dbReference type="RefSeq" id="WP_107035274.1">
    <property type="nucleotide sequence ID" value="NZ_CAOMDK010000004.1"/>
</dbReference>
<protein>
    <submittedName>
        <fullName evidence="2">Uncharacterized protein</fullName>
    </submittedName>
</protein>
<keyword evidence="3" id="KW-1185">Reference proteome</keyword>
<accession>A0A2V1J163</accession>
<organism evidence="2 3">
    <name type="scientific">Paramuribaculum intestinale</name>
    <dbReference type="NCBI Taxonomy" id="2094151"/>
    <lineage>
        <taxon>Bacteria</taxon>
        <taxon>Pseudomonadati</taxon>
        <taxon>Bacteroidota</taxon>
        <taxon>Bacteroidia</taxon>
        <taxon>Bacteroidales</taxon>
        <taxon>Muribaculaceae</taxon>
        <taxon>Paramuribaculum</taxon>
    </lineage>
</organism>
<evidence type="ECO:0000313" key="3">
    <source>
        <dbReference type="Proteomes" id="UP000244925"/>
    </source>
</evidence>
<reference evidence="3" key="1">
    <citation type="submission" date="2018-02" db="EMBL/GenBank/DDBJ databases">
        <authorList>
            <person name="Clavel T."/>
            <person name="Strowig T."/>
        </authorList>
    </citation>
    <scope>NUCLEOTIDE SEQUENCE [LARGE SCALE GENOMIC DNA]</scope>
    <source>
        <strain evidence="3">DSM 100764</strain>
    </source>
</reference>
<keyword evidence="1" id="KW-0812">Transmembrane</keyword>
<dbReference type="EMBL" id="PUBV01000004">
    <property type="protein sequence ID" value="PWB08886.1"/>
    <property type="molecule type" value="Genomic_DNA"/>
</dbReference>
<sequence>MKRSTLIPILLLIYLAVMAYIGRQELADGHYLFYFGVIGLTLACIIGLHFTLRHRERNRRK</sequence>
<evidence type="ECO:0000256" key="1">
    <source>
        <dbReference type="SAM" id="Phobius"/>
    </source>
</evidence>
<feature type="transmembrane region" description="Helical" evidence="1">
    <location>
        <begin position="29"/>
        <end position="52"/>
    </location>
</feature>
<dbReference type="GeneID" id="93424582"/>
<gene>
    <name evidence="2" type="ORF">C5O25_03135</name>
</gene>
<keyword evidence="1" id="KW-1133">Transmembrane helix</keyword>
<keyword evidence="1" id="KW-0472">Membrane</keyword>